<reference evidence="13" key="1">
    <citation type="submission" date="2022-01" db="EMBL/GenBank/DDBJ databases">
        <title>Genome sequence and assembly of Parabukholderia sp. RG36.</title>
        <authorList>
            <person name="Chhetri G."/>
        </authorList>
    </citation>
    <scope>NUCLEOTIDE SEQUENCE</scope>
    <source>
        <strain evidence="13">RG36</strain>
    </source>
</reference>
<evidence type="ECO:0000256" key="2">
    <source>
        <dbReference type="ARBA" id="ARBA00001946"/>
    </source>
</evidence>
<feature type="binding site" evidence="12">
    <location>
        <position position="22"/>
    </location>
    <ligand>
        <name>Mg(2+)</name>
        <dbReference type="ChEBI" id="CHEBI:18420"/>
    </ligand>
</feature>
<dbReference type="AlphaFoldDB" id="A0A9X1RTW2"/>
<evidence type="ECO:0000256" key="7">
    <source>
        <dbReference type="ARBA" id="ARBA00022723"/>
    </source>
</evidence>
<feature type="binding site" evidence="12">
    <location>
        <position position="24"/>
    </location>
    <ligand>
        <name>substrate</name>
    </ligand>
</feature>
<evidence type="ECO:0000256" key="11">
    <source>
        <dbReference type="ARBA" id="ARBA00031051"/>
    </source>
</evidence>
<dbReference type="FunFam" id="3.40.50.1000:FF:000029">
    <property type="entry name" value="3-deoxy-D-manno-octulosonate 8-phosphate phosphatase KdsC"/>
    <property type="match status" value="1"/>
</dbReference>
<dbReference type="InterPro" id="IPR050793">
    <property type="entry name" value="CMP-NeuNAc_synthase"/>
</dbReference>
<evidence type="ECO:0000256" key="4">
    <source>
        <dbReference type="ARBA" id="ARBA00011881"/>
    </source>
</evidence>
<dbReference type="GO" id="GO:0019143">
    <property type="term" value="F:3-deoxy-manno-octulosonate-8-phosphatase activity"/>
    <property type="evidence" value="ECO:0007669"/>
    <property type="project" value="UniProtKB-EC"/>
</dbReference>
<dbReference type="PANTHER" id="PTHR21485">
    <property type="entry name" value="HAD SUPERFAMILY MEMBERS CMAS AND KDSC"/>
    <property type="match status" value="1"/>
</dbReference>
<dbReference type="NCBIfam" id="TIGR01670">
    <property type="entry name" value="KdsC-phosphatas"/>
    <property type="match status" value="1"/>
</dbReference>
<sequence>MNAAPGLDANARAARVRLMIFDVDGVLTDGGLLFTGAGDTMKDFNSLDGHGAKLLREAGIDTAIITGRRSEIVAARAKELRITHLYQGVEDKRVAFEALLAETGVTREQCGYMGDDWPDLAVMLQCGFGAAPANAHPEVLARAHWVTDKTGGHGAVREVTDLILRAQGHYDAMLAAACAPHAVESHAGSRGVAQ</sequence>
<dbReference type="SFLD" id="SFLDS00003">
    <property type="entry name" value="Haloacid_Dehalogenase"/>
    <property type="match status" value="1"/>
</dbReference>
<proteinExistence type="inferred from homology"/>
<dbReference type="GO" id="GO:0009103">
    <property type="term" value="P:lipopolysaccharide biosynthetic process"/>
    <property type="evidence" value="ECO:0007669"/>
    <property type="project" value="UniProtKB-KW"/>
</dbReference>
<evidence type="ECO:0000313" key="14">
    <source>
        <dbReference type="Proteomes" id="UP001139308"/>
    </source>
</evidence>
<dbReference type="Proteomes" id="UP001139308">
    <property type="component" value="Unassembled WGS sequence"/>
</dbReference>
<comment type="caution">
    <text evidence="13">The sequence shown here is derived from an EMBL/GenBank/DDBJ whole genome shotgun (WGS) entry which is preliminary data.</text>
</comment>
<keyword evidence="9 12" id="KW-0460">Magnesium</keyword>
<evidence type="ECO:0000256" key="9">
    <source>
        <dbReference type="ARBA" id="ARBA00022842"/>
    </source>
</evidence>
<comment type="subunit">
    <text evidence="4">Homotetramer.</text>
</comment>
<dbReference type="SFLD" id="SFLDG01138">
    <property type="entry name" value="C1.6.2:_Deoxy-d-mannose-octulo"/>
    <property type="match status" value="1"/>
</dbReference>
<protein>
    <recommendedName>
        <fullName evidence="6">3-deoxy-D-manno-octulosonate 8-phosphate phosphatase KdsC</fullName>
        <ecNumber evidence="5">3.1.3.45</ecNumber>
    </recommendedName>
    <alternativeName>
        <fullName evidence="11">KDO 8-P phosphatase</fullName>
    </alternativeName>
</protein>
<evidence type="ECO:0000256" key="8">
    <source>
        <dbReference type="ARBA" id="ARBA00022801"/>
    </source>
</evidence>
<dbReference type="PANTHER" id="PTHR21485:SF6">
    <property type="entry name" value="N-ACYLNEURAMINATE CYTIDYLYLTRANSFERASE-RELATED"/>
    <property type="match status" value="1"/>
</dbReference>
<dbReference type="RefSeq" id="WP_238467108.1">
    <property type="nucleotide sequence ID" value="NZ_JAKLJA010000032.1"/>
</dbReference>
<evidence type="ECO:0000256" key="10">
    <source>
        <dbReference type="ARBA" id="ARBA00022985"/>
    </source>
</evidence>
<dbReference type="SUPFAM" id="SSF56784">
    <property type="entry name" value="HAD-like"/>
    <property type="match status" value="1"/>
</dbReference>
<dbReference type="Pfam" id="PF08282">
    <property type="entry name" value="Hydrolase_3"/>
    <property type="match status" value="1"/>
</dbReference>
<keyword evidence="14" id="KW-1185">Reference proteome</keyword>
<dbReference type="GO" id="GO:0008781">
    <property type="term" value="F:N-acylneuraminate cytidylyltransferase activity"/>
    <property type="evidence" value="ECO:0007669"/>
    <property type="project" value="TreeGrafter"/>
</dbReference>
<feature type="binding site" evidence="12">
    <location>
        <position position="115"/>
    </location>
    <ligand>
        <name>Mg(2+)</name>
        <dbReference type="ChEBI" id="CHEBI:18420"/>
    </ligand>
</feature>
<gene>
    <name evidence="13" type="ORF">L5014_28315</name>
</gene>
<organism evidence="13 14">
    <name type="scientific">Paraburkholderia tagetis</name>
    <dbReference type="NCBI Taxonomy" id="2913261"/>
    <lineage>
        <taxon>Bacteria</taxon>
        <taxon>Pseudomonadati</taxon>
        <taxon>Pseudomonadota</taxon>
        <taxon>Betaproteobacteria</taxon>
        <taxon>Burkholderiales</taxon>
        <taxon>Burkholderiaceae</taxon>
        <taxon>Paraburkholderia</taxon>
    </lineage>
</organism>
<dbReference type="SFLD" id="SFLDG01136">
    <property type="entry name" value="C1.6:_Phosphoserine_Phosphatas"/>
    <property type="match status" value="1"/>
</dbReference>
<keyword evidence="8 13" id="KW-0378">Hydrolase</keyword>
<dbReference type="PIRSF" id="PIRSF006118">
    <property type="entry name" value="KDO8-P_Ptase"/>
    <property type="match status" value="1"/>
</dbReference>
<evidence type="ECO:0000256" key="1">
    <source>
        <dbReference type="ARBA" id="ARBA00000898"/>
    </source>
</evidence>
<comment type="cofactor">
    <cofactor evidence="2 12">
        <name>Mg(2+)</name>
        <dbReference type="ChEBI" id="CHEBI:18420"/>
    </cofactor>
</comment>
<keyword evidence="10" id="KW-0448">Lipopolysaccharide biosynthesis</keyword>
<dbReference type="EMBL" id="JAKLJA010000032">
    <property type="protein sequence ID" value="MCG5077203.1"/>
    <property type="molecule type" value="Genomic_DNA"/>
</dbReference>
<evidence type="ECO:0000256" key="6">
    <source>
        <dbReference type="ARBA" id="ARBA00020092"/>
    </source>
</evidence>
<accession>A0A9X1RTW2</accession>
<evidence type="ECO:0000313" key="13">
    <source>
        <dbReference type="EMBL" id="MCG5077203.1"/>
    </source>
</evidence>
<dbReference type="InterPro" id="IPR036412">
    <property type="entry name" value="HAD-like_sf"/>
</dbReference>
<keyword evidence="7 12" id="KW-0479">Metal-binding</keyword>
<dbReference type="Gene3D" id="3.40.50.1000">
    <property type="entry name" value="HAD superfamily/HAD-like"/>
    <property type="match status" value="1"/>
</dbReference>
<comment type="similarity">
    <text evidence="3">Belongs to the KdsC family.</text>
</comment>
<evidence type="ECO:0000256" key="12">
    <source>
        <dbReference type="PIRSR" id="PIRSR006118-2"/>
    </source>
</evidence>
<comment type="catalytic activity">
    <reaction evidence="1">
        <text>3-deoxy-alpha-D-manno-2-octulosonate-8-phosphate + H2O = 3-deoxy-alpha-D-manno-oct-2-ulosonate + phosphate</text>
        <dbReference type="Rhea" id="RHEA:11500"/>
        <dbReference type="ChEBI" id="CHEBI:15377"/>
        <dbReference type="ChEBI" id="CHEBI:43474"/>
        <dbReference type="ChEBI" id="CHEBI:85985"/>
        <dbReference type="ChEBI" id="CHEBI:85986"/>
        <dbReference type="EC" id="3.1.3.45"/>
    </reaction>
</comment>
<dbReference type="GO" id="GO:0046872">
    <property type="term" value="F:metal ion binding"/>
    <property type="evidence" value="ECO:0007669"/>
    <property type="project" value="UniProtKB-KW"/>
</dbReference>
<name>A0A9X1RTW2_9BURK</name>
<evidence type="ECO:0000256" key="3">
    <source>
        <dbReference type="ARBA" id="ARBA00005893"/>
    </source>
</evidence>
<dbReference type="EC" id="3.1.3.45" evidence="5"/>
<dbReference type="InterPro" id="IPR023214">
    <property type="entry name" value="HAD_sf"/>
</dbReference>
<dbReference type="InterPro" id="IPR010023">
    <property type="entry name" value="KdsC_fam"/>
</dbReference>
<dbReference type="CDD" id="cd01630">
    <property type="entry name" value="HAD_KDO-like"/>
    <property type="match status" value="1"/>
</dbReference>
<evidence type="ECO:0000256" key="5">
    <source>
        <dbReference type="ARBA" id="ARBA00013066"/>
    </source>
</evidence>